<dbReference type="SUPFAM" id="SSF56112">
    <property type="entry name" value="Protein kinase-like (PK-like)"/>
    <property type="match status" value="1"/>
</dbReference>
<dbReference type="PROSITE" id="PS50011">
    <property type="entry name" value="PROTEIN_KINASE_DOM"/>
    <property type="match status" value="1"/>
</dbReference>
<dbReference type="GO" id="GO:0004674">
    <property type="term" value="F:protein serine/threonine kinase activity"/>
    <property type="evidence" value="ECO:0007669"/>
    <property type="project" value="UniProtKB-KW"/>
</dbReference>
<feature type="domain" description="Protein kinase" evidence="7">
    <location>
        <begin position="1"/>
        <end position="180"/>
    </location>
</feature>
<dbReference type="InParanoid" id="A0A0V0QT52"/>
<evidence type="ECO:0000256" key="3">
    <source>
        <dbReference type="ARBA" id="ARBA00022679"/>
    </source>
</evidence>
<dbReference type="AlphaFoldDB" id="A0A0V0QT52"/>
<evidence type="ECO:0000313" key="8">
    <source>
        <dbReference type="EMBL" id="KRX05168.1"/>
    </source>
</evidence>
<dbReference type="InterPro" id="IPR011009">
    <property type="entry name" value="Kinase-like_dom_sf"/>
</dbReference>
<evidence type="ECO:0000256" key="4">
    <source>
        <dbReference type="ARBA" id="ARBA00022741"/>
    </source>
</evidence>
<dbReference type="PROSITE" id="PS00108">
    <property type="entry name" value="PROTEIN_KINASE_ST"/>
    <property type="match status" value="1"/>
</dbReference>
<keyword evidence="6" id="KW-0067">ATP-binding</keyword>
<dbReference type="InterPro" id="IPR008271">
    <property type="entry name" value="Ser/Thr_kinase_AS"/>
</dbReference>
<dbReference type="InterPro" id="IPR045270">
    <property type="entry name" value="STKc_AGC"/>
</dbReference>
<dbReference type="PANTHER" id="PTHR24351">
    <property type="entry name" value="RIBOSOMAL PROTEIN S6 KINASE"/>
    <property type="match status" value="1"/>
</dbReference>
<dbReference type="OMA" id="SETNTMC"/>
<sequence>MVLDFCEGGELYQLMQKEFKFDEEITKFITAELVLGIQDLHDAGIIYRDLKPENILIDLNGHLKLTDYGLSKNSLQGKSETNTMCGTPEYLAPEILCSESYGKSSDWYSLGCLFYEMLHGEVPFQSKNKHQMYQQRISKQIPLNQNLSFQAKELARGLLAVNVHLRNEYKDTPCNDMHYFKGFSYDKDKDVNHQTLINSYLKLI</sequence>
<keyword evidence="1" id="KW-0723">Serine/threonine-protein kinase</keyword>
<reference evidence="8 9" key="1">
    <citation type="journal article" date="2015" name="Sci. Rep.">
        <title>Genome of the facultative scuticociliatosis pathogen Pseudocohnilembus persalinus provides insight into its virulence through horizontal gene transfer.</title>
        <authorList>
            <person name="Xiong J."/>
            <person name="Wang G."/>
            <person name="Cheng J."/>
            <person name="Tian M."/>
            <person name="Pan X."/>
            <person name="Warren A."/>
            <person name="Jiang C."/>
            <person name="Yuan D."/>
            <person name="Miao W."/>
        </authorList>
    </citation>
    <scope>NUCLEOTIDE SEQUENCE [LARGE SCALE GENOMIC DNA]</scope>
    <source>
        <strain evidence="8">36N120E</strain>
    </source>
</reference>
<dbReference type="CDD" id="cd05123">
    <property type="entry name" value="STKc_AGC"/>
    <property type="match status" value="1"/>
</dbReference>
<evidence type="ECO:0000313" key="9">
    <source>
        <dbReference type="Proteomes" id="UP000054937"/>
    </source>
</evidence>
<keyword evidence="4" id="KW-0547">Nucleotide-binding</keyword>
<dbReference type="SMART" id="SM00220">
    <property type="entry name" value="S_TKc"/>
    <property type="match status" value="1"/>
</dbReference>
<dbReference type="Pfam" id="PF00069">
    <property type="entry name" value="Pkinase"/>
    <property type="match status" value="1"/>
</dbReference>
<keyword evidence="9" id="KW-1185">Reference proteome</keyword>
<dbReference type="InterPro" id="IPR000719">
    <property type="entry name" value="Prot_kinase_dom"/>
</dbReference>
<keyword evidence="5 8" id="KW-0418">Kinase</keyword>
<evidence type="ECO:0000256" key="5">
    <source>
        <dbReference type="ARBA" id="ARBA00022777"/>
    </source>
</evidence>
<evidence type="ECO:0000256" key="1">
    <source>
        <dbReference type="ARBA" id="ARBA00022527"/>
    </source>
</evidence>
<dbReference type="GO" id="GO:0005524">
    <property type="term" value="F:ATP binding"/>
    <property type="evidence" value="ECO:0007669"/>
    <property type="project" value="UniProtKB-KW"/>
</dbReference>
<name>A0A0V0QT52_PSEPJ</name>
<evidence type="ECO:0000256" key="2">
    <source>
        <dbReference type="ARBA" id="ARBA00022553"/>
    </source>
</evidence>
<evidence type="ECO:0000256" key="6">
    <source>
        <dbReference type="ARBA" id="ARBA00022840"/>
    </source>
</evidence>
<dbReference type="OrthoDB" id="63267at2759"/>
<gene>
    <name evidence="8" type="ORF">PPERSA_06802</name>
</gene>
<keyword evidence="3" id="KW-0808">Transferase</keyword>
<comment type="caution">
    <text evidence="8">The sequence shown here is derived from an EMBL/GenBank/DDBJ whole genome shotgun (WGS) entry which is preliminary data.</text>
</comment>
<protein>
    <submittedName>
        <fullName evidence="8">Protein kinase-like domain</fullName>
    </submittedName>
</protein>
<dbReference type="EMBL" id="LDAU01000110">
    <property type="protein sequence ID" value="KRX05168.1"/>
    <property type="molecule type" value="Genomic_DNA"/>
</dbReference>
<dbReference type="FunFam" id="1.10.510.10:FF:000048">
    <property type="entry name" value="Protein kinase C"/>
    <property type="match status" value="1"/>
</dbReference>
<accession>A0A0V0QT52</accession>
<dbReference type="Proteomes" id="UP000054937">
    <property type="component" value="Unassembled WGS sequence"/>
</dbReference>
<dbReference type="Gene3D" id="1.10.510.10">
    <property type="entry name" value="Transferase(Phosphotransferase) domain 1"/>
    <property type="match status" value="1"/>
</dbReference>
<evidence type="ECO:0000259" key="7">
    <source>
        <dbReference type="PROSITE" id="PS50011"/>
    </source>
</evidence>
<keyword evidence="2" id="KW-0597">Phosphoprotein</keyword>
<organism evidence="8 9">
    <name type="scientific">Pseudocohnilembus persalinus</name>
    <name type="common">Ciliate</name>
    <dbReference type="NCBI Taxonomy" id="266149"/>
    <lineage>
        <taxon>Eukaryota</taxon>
        <taxon>Sar</taxon>
        <taxon>Alveolata</taxon>
        <taxon>Ciliophora</taxon>
        <taxon>Intramacronucleata</taxon>
        <taxon>Oligohymenophorea</taxon>
        <taxon>Scuticociliatia</taxon>
        <taxon>Philasterida</taxon>
        <taxon>Pseudocohnilembidae</taxon>
        <taxon>Pseudocohnilembus</taxon>
    </lineage>
</organism>
<proteinExistence type="predicted"/>